<evidence type="ECO:0008006" key="2">
    <source>
        <dbReference type="Google" id="ProtNLM"/>
    </source>
</evidence>
<dbReference type="Pfam" id="PF17236">
    <property type="entry name" value="SU10_MCP"/>
    <property type="match status" value="1"/>
</dbReference>
<name>A0A0F9CIF9_9ZZZZ</name>
<comment type="caution">
    <text evidence="1">The sequence shown here is derived from an EMBL/GenBank/DDBJ whole genome shotgun (WGS) entry which is preliminary data.</text>
</comment>
<proteinExistence type="predicted"/>
<accession>A0A0F9CIF9</accession>
<evidence type="ECO:0000313" key="1">
    <source>
        <dbReference type="EMBL" id="KKL49083.1"/>
    </source>
</evidence>
<dbReference type="AlphaFoldDB" id="A0A0F9CIF9"/>
<gene>
    <name evidence="1" type="ORF">LCGC14_2319080</name>
</gene>
<dbReference type="EMBL" id="LAZR01033089">
    <property type="protein sequence ID" value="KKL49083.1"/>
    <property type="molecule type" value="Genomic_DNA"/>
</dbReference>
<sequence length="315" mass="33971">MALPSNAFSTFDAKGNREDLSDVIYMITPTDTPFLSGIPRTKATATLHEWQTDVLAAAAANAVIEGDDATTDATTATVRLSNTAQISDKVPRVSGTQEAINKAGRKSEMSYQVAKRAQELKRDMETILLASTAEAAGDVSTARKLGSINAWTTTNISIGAGGSAAGTALAGNTKRTDGTKRAFTEDLLKAALKLCWDNGGDPECIMLGSFNKQTASGFTGNATRFKGAEDKSLQAAIDIYDSDFGELQIIPNRFQRARDVHILQKDMWGVAYLRPFQLWDLAKTGDTERKQLLVEFTLEARNEKASGAVYDTLTE</sequence>
<dbReference type="InterPro" id="IPR035198">
    <property type="entry name" value="SU10_MCP"/>
</dbReference>
<reference evidence="1" key="1">
    <citation type="journal article" date="2015" name="Nature">
        <title>Complex archaea that bridge the gap between prokaryotes and eukaryotes.</title>
        <authorList>
            <person name="Spang A."/>
            <person name="Saw J.H."/>
            <person name="Jorgensen S.L."/>
            <person name="Zaremba-Niedzwiedzka K."/>
            <person name="Martijn J."/>
            <person name="Lind A.E."/>
            <person name="van Eijk R."/>
            <person name="Schleper C."/>
            <person name="Guy L."/>
            <person name="Ettema T.J."/>
        </authorList>
    </citation>
    <scope>NUCLEOTIDE SEQUENCE</scope>
</reference>
<organism evidence="1">
    <name type="scientific">marine sediment metagenome</name>
    <dbReference type="NCBI Taxonomy" id="412755"/>
    <lineage>
        <taxon>unclassified sequences</taxon>
        <taxon>metagenomes</taxon>
        <taxon>ecological metagenomes</taxon>
    </lineage>
</organism>
<protein>
    <recommendedName>
        <fullName evidence="2">Head protein</fullName>
    </recommendedName>
</protein>